<organism evidence="5 6">
    <name type="scientific">Spodoptera litura</name>
    <name type="common">Asian cotton leafworm</name>
    <dbReference type="NCBI Taxonomy" id="69820"/>
    <lineage>
        <taxon>Eukaryota</taxon>
        <taxon>Metazoa</taxon>
        <taxon>Ecdysozoa</taxon>
        <taxon>Arthropoda</taxon>
        <taxon>Hexapoda</taxon>
        <taxon>Insecta</taxon>
        <taxon>Pterygota</taxon>
        <taxon>Neoptera</taxon>
        <taxon>Endopterygota</taxon>
        <taxon>Lepidoptera</taxon>
        <taxon>Glossata</taxon>
        <taxon>Ditrysia</taxon>
        <taxon>Noctuoidea</taxon>
        <taxon>Noctuidae</taxon>
        <taxon>Amphipyrinae</taxon>
        <taxon>Spodoptera</taxon>
    </lineage>
</organism>
<feature type="signal peptide" evidence="3">
    <location>
        <begin position="1"/>
        <end position="19"/>
    </location>
</feature>
<keyword evidence="2" id="KW-0812">Transmembrane</keyword>
<feature type="transmembrane region" description="Helical" evidence="2">
    <location>
        <begin position="260"/>
        <end position="282"/>
    </location>
</feature>
<feature type="chain" id="PRO_5039919308" evidence="3">
    <location>
        <begin position="20"/>
        <end position="753"/>
    </location>
</feature>
<accession>A0A9J7IH70</accession>
<feature type="transmembrane region" description="Helical" evidence="2">
    <location>
        <begin position="472"/>
        <end position="492"/>
    </location>
</feature>
<dbReference type="SMART" id="SM00703">
    <property type="entry name" value="NRF"/>
    <property type="match status" value="1"/>
</dbReference>
<feature type="transmembrane region" description="Helical" evidence="2">
    <location>
        <begin position="409"/>
        <end position="430"/>
    </location>
</feature>
<feature type="transmembrane region" description="Helical" evidence="2">
    <location>
        <begin position="655"/>
        <end position="675"/>
    </location>
</feature>
<keyword evidence="5" id="KW-1185">Reference proteome</keyword>
<dbReference type="InterPro" id="IPR006621">
    <property type="entry name" value="Nose-resist-to-fluoxetine_N"/>
</dbReference>
<dbReference type="Pfam" id="PF20146">
    <property type="entry name" value="NRF"/>
    <property type="match status" value="1"/>
</dbReference>
<protein>
    <submittedName>
        <fullName evidence="6">O-acyltransferase like protein-like</fullName>
    </submittedName>
</protein>
<feature type="domain" description="Nose resistant-to-fluoxetine protein N-terminal" evidence="4">
    <location>
        <begin position="35"/>
        <end position="249"/>
    </location>
</feature>
<dbReference type="KEGG" id="sliu:111347907"/>
<dbReference type="InterPro" id="IPR002656">
    <property type="entry name" value="Acyl_transf_3_dom"/>
</dbReference>
<dbReference type="GO" id="GO:0016747">
    <property type="term" value="F:acyltransferase activity, transferring groups other than amino-acyl groups"/>
    <property type="evidence" value="ECO:0007669"/>
    <property type="project" value="InterPro"/>
</dbReference>
<evidence type="ECO:0000256" key="2">
    <source>
        <dbReference type="SAM" id="Phobius"/>
    </source>
</evidence>
<keyword evidence="2" id="KW-1133">Transmembrane helix</keyword>
<feature type="transmembrane region" description="Helical" evidence="2">
    <location>
        <begin position="619"/>
        <end position="643"/>
    </location>
</feature>
<sequence length="753" mass="85673">MGTQKYFIFLLVAVCTVYGQSSVFDQDLYQNVLDPEECEAQLNFLANENMLRNRFLDASGKIPSNLLGGNWNDLGDYFQCLRIREVIDETTYQGKYCSVSVPITSLPPFDIPTTDPSGTFPPFTWPPGFTLPDGLTLPPDFTPDWLPQEERSYKVNRPPFPEIDSETRQAVETYSNLKKYIFGISGMGEPVESISQPANRVFPIYIAASLSAVLGICIPAVCSPSQTIEFIESRIPYSNFTIQEQYCRLPDDKPLAPADIVAIVIFSIIGLLLIGSTTYDLIQTFLFKRAPSRINPLFVSFSVYTNTRRFLTFKSSPGALECVDGIRAISMMWVVVGHTYCMTLLNYVHNLFDTIEWLTSFQATWINSAPITVDTFFLLSGILAVYTVIGKISRTRFIRTIHLFYLNRLLRMFPLLAAVVLLQASAFHHVSDGPYWTNPAHATENCREYWWSALLHIQNYVNPLRICLSQTWYLSVDMQLYIVCPIVLVFCFGSEKLSWCVLTGFVLLSLVSSSLYSFLNNFSAALANPERIPQFQSYVQTYYLNTLARAPPFFVGMIYGYLLYLCKDKKIRISKFQVIILWALSFIMMAFCIFSIYPVMQREHSAQLFDNFLNAYMRAIWAIGLGWLIFACVHGYGGPINWFLSLQIWKLPARLSYAVYLIHLPIIFTAVGSWVKPYYFTDGQNIYRFMSDFSLSFLFAFILCICIDAPFSTLQKLALGGGKKRPPKETKPPVEESPEVVSATNDRFVKTTL</sequence>
<reference evidence="6" key="1">
    <citation type="submission" date="2025-08" db="UniProtKB">
        <authorList>
            <consortium name="RefSeq"/>
        </authorList>
    </citation>
    <scope>IDENTIFICATION</scope>
    <source>
        <strain evidence="6">Ishihara</strain>
        <tissue evidence="6">Whole body</tissue>
    </source>
</reference>
<dbReference type="PANTHER" id="PTHR11161">
    <property type="entry name" value="O-ACYLTRANSFERASE"/>
    <property type="match status" value="1"/>
</dbReference>
<feature type="transmembrane region" description="Helical" evidence="2">
    <location>
        <begin position="328"/>
        <end position="348"/>
    </location>
</feature>
<feature type="transmembrane region" description="Helical" evidence="2">
    <location>
        <begin position="547"/>
        <end position="566"/>
    </location>
</feature>
<evidence type="ECO:0000313" key="5">
    <source>
        <dbReference type="Proteomes" id="UP000301870"/>
    </source>
</evidence>
<evidence type="ECO:0000259" key="4">
    <source>
        <dbReference type="SMART" id="SM00703"/>
    </source>
</evidence>
<evidence type="ECO:0000313" key="6">
    <source>
        <dbReference type="RefSeq" id="XP_022814064.1"/>
    </source>
</evidence>
<feature type="transmembrane region" description="Helical" evidence="2">
    <location>
        <begin position="368"/>
        <end position="389"/>
    </location>
</feature>
<feature type="transmembrane region" description="Helical" evidence="2">
    <location>
        <begin position="499"/>
        <end position="519"/>
    </location>
</feature>
<dbReference type="Pfam" id="PF01757">
    <property type="entry name" value="Acyl_transf_3"/>
    <property type="match status" value="1"/>
</dbReference>
<dbReference type="PANTHER" id="PTHR11161:SF0">
    <property type="entry name" value="O-ACYLTRANSFERASE LIKE PROTEIN"/>
    <property type="match status" value="1"/>
</dbReference>
<dbReference type="AlphaFoldDB" id="A0A9J7IH70"/>
<gene>
    <name evidence="6" type="primary">LOC111347907</name>
</gene>
<evidence type="ECO:0000256" key="3">
    <source>
        <dbReference type="SAM" id="SignalP"/>
    </source>
</evidence>
<evidence type="ECO:0000256" key="1">
    <source>
        <dbReference type="SAM" id="MobiDB-lite"/>
    </source>
</evidence>
<dbReference type="Proteomes" id="UP000301870">
    <property type="component" value="Chromosome 6"/>
</dbReference>
<dbReference type="GeneID" id="111347907"/>
<feature type="transmembrane region" description="Helical" evidence="2">
    <location>
        <begin position="695"/>
        <end position="714"/>
    </location>
</feature>
<proteinExistence type="predicted"/>
<keyword evidence="2" id="KW-0472">Membrane</keyword>
<dbReference type="InterPro" id="IPR052728">
    <property type="entry name" value="O2_lipid_transport_reg"/>
</dbReference>
<dbReference type="OrthoDB" id="118951at2759"/>
<feature type="transmembrane region" description="Helical" evidence="2">
    <location>
        <begin position="578"/>
        <end position="599"/>
    </location>
</feature>
<dbReference type="RefSeq" id="XP_022814064.1">
    <property type="nucleotide sequence ID" value="XM_022958296.1"/>
</dbReference>
<keyword evidence="3" id="KW-0732">Signal</keyword>
<name>A0A9J7IH70_SPOLT</name>
<feature type="region of interest" description="Disordered" evidence="1">
    <location>
        <begin position="720"/>
        <end position="753"/>
    </location>
</feature>